<dbReference type="InterPro" id="IPR025787">
    <property type="entry name" value="Hist-Lys_N-MeTrfase_SET2_plant"/>
</dbReference>
<dbReference type="PROSITE" id="PS51215">
    <property type="entry name" value="AWS"/>
    <property type="match status" value="1"/>
</dbReference>
<evidence type="ECO:0000313" key="15">
    <source>
        <dbReference type="EMBL" id="KAF5205580.1"/>
    </source>
</evidence>
<dbReference type="SMART" id="SM00570">
    <property type="entry name" value="AWS"/>
    <property type="match status" value="1"/>
</dbReference>
<evidence type="ECO:0000256" key="3">
    <source>
        <dbReference type="ARBA" id="ARBA00022454"/>
    </source>
</evidence>
<keyword evidence="6" id="KW-0949">S-adenosyl-L-methionine</keyword>
<dbReference type="InterPro" id="IPR013083">
    <property type="entry name" value="Znf_RING/FYVE/PHD"/>
</dbReference>
<proteinExistence type="predicted"/>
<dbReference type="SUPFAM" id="SSF82199">
    <property type="entry name" value="SET domain"/>
    <property type="match status" value="1"/>
</dbReference>
<dbReference type="PROSITE" id="PS50280">
    <property type="entry name" value="SET"/>
    <property type="match status" value="1"/>
</dbReference>
<keyword evidence="16" id="KW-1185">Reference proteome</keyword>
<evidence type="ECO:0000256" key="11">
    <source>
        <dbReference type="SAM" id="MobiDB-lite"/>
    </source>
</evidence>
<feature type="compositionally biased region" description="Low complexity" evidence="11">
    <location>
        <begin position="10"/>
        <end position="21"/>
    </location>
</feature>
<dbReference type="InterPro" id="IPR003616">
    <property type="entry name" value="Post-SET_dom"/>
</dbReference>
<dbReference type="OrthoDB" id="422362at2759"/>
<dbReference type="SMART" id="SM00317">
    <property type="entry name" value="SET"/>
    <property type="match status" value="1"/>
</dbReference>
<comment type="caution">
    <text evidence="15">The sequence shown here is derived from an EMBL/GenBank/DDBJ whole genome shotgun (WGS) entry which is preliminary data.</text>
</comment>
<keyword evidence="3" id="KW-0158">Chromosome</keyword>
<reference evidence="15 16" key="1">
    <citation type="submission" date="2020-06" db="EMBL/GenBank/DDBJ databases">
        <title>Transcriptomic and genomic resources for Thalictrum thalictroides and T. hernandezii: Facilitating candidate gene discovery in an emerging model plant lineage.</title>
        <authorList>
            <person name="Arias T."/>
            <person name="Riano-Pachon D.M."/>
            <person name="Di Stilio V.S."/>
        </authorList>
    </citation>
    <scope>NUCLEOTIDE SEQUENCE [LARGE SCALE GENOMIC DNA]</scope>
    <source>
        <strain evidence="16">cv. WT478/WT964</strain>
        <tissue evidence="15">Leaves</tissue>
    </source>
</reference>
<dbReference type="PANTHER" id="PTHR22884">
    <property type="entry name" value="SET DOMAIN PROTEINS"/>
    <property type="match status" value="1"/>
</dbReference>
<dbReference type="InterPro" id="IPR050777">
    <property type="entry name" value="SET2_Histone-Lys_MeTrsfase"/>
</dbReference>
<dbReference type="FunFam" id="2.170.270.10:FF:000043">
    <property type="entry name" value="Histone-lysine N-methyltransferase"/>
    <property type="match status" value="1"/>
</dbReference>
<accession>A0A7J6XAW1</accession>
<sequence>MSDFTNYHFNPSSPSSSLSSSSNLITVSVNWDESINSLYSNMVTSKPPDEKSSPFNNWDERLRFPIVKKEVISSPGKNGVGIKVVRRLGDGCIKKSFEERVQDWVQKKVESGVPESQCHLPFLEKSPKLAEVECCICRKFIYSDQVRCSVSGCQQIYHLTCAKEKLGFSPIRSFKCPHHVCFICKQKNCWHCIRCTMAAHTKCAPWPERVRYTSQPRQAICWRHPTDWQLEKHPVPAATIEEIFRRLPLPYAEEEFSVNSLRKVLMDNKAEPTPYLRIRRNVYLAKKKHNFMEGSPGCTNCDSSGCREDCVCRVQSISCSKDCHCSETCTNRPFRKEKKIKVARTEHCGWGVEAAEPIKEGDFVIEYIGEVIDDAMCEKRLWRLKERGDENFYLCEIRKNFTIDATYKGNLSRFVNHSCDPNCRMEKWELDGETRLGIFAMRSIEVGEPLTYDYRFVCFGSNVDCHCGASNCQGSLGRKMRRIKLSWHSKRKRTTISWRISKRTFK</sequence>
<keyword evidence="8" id="KW-0863">Zinc-finger</keyword>
<dbReference type="Gene3D" id="3.30.40.10">
    <property type="entry name" value="Zinc/RING finger domain, C3HC4 (zinc finger)"/>
    <property type="match status" value="1"/>
</dbReference>
<dbReference type="GO" id="GO:0008270">
    <property type="term" value="F:zinc ion binding"/>
    <property type="evidence" value="ECO:0007669"/>
    <property type="project" value="UniProtKB-KW"/>
</dbReference>
<dbReference type="Pfam" id="PF00856">
    <property type="entry name" value="SET"/>
    <property type="match status" value="1"/>
</dbReference>
<comment type="subcellular location">
    <subcellularLocation>
        <location evidence="2">Chromosome</location>
    </subcellularLocation>
    <subcellularLocation>
        <location evidence="1">Nucleus</location>
    </subcellularLocation>
</comment>
<evidence type="ECO:0000256" key="1">
    <source>
        <dbReference type="ARBA" id="ARBA00004123"/>
    </source>
</evidence>
<evidence type="ECO:0000256" key="6">
    <source>
        <dbReference type="ARBA" id="ARBA00022691"/>
    </source>
</evidence>
<feature type="region of interest" description="Disordered" evidence="11">
    <location>
        <begin position="1"/>
        <end position="21"/>
    </location>
</feature>
<dbReference type="InterPro" id="IPR001965">
    <property type="entry name" value="Znf_PHD"/>
</dbReference>
<dbReference type="PROSITE" id="PS50868">
    <property type="entry name" value="POST_SET"/>
    <property type="match status" value="1"/>
</dbReference>
<dbReference type="InterPro" id="IPR001214">
    <property type="entry name" value="SET_dom"/>
</dbReference>
<evidence type="ECO:0000313" key="16">
    <source>
        <dbReference type="Proteomes" id="UP000554482"/>
    </source>
</evidence>
<keyword evidence="9" id="KW-0862">Zinc</keyword>
<organism evidence="15 16">
    <name type="scientific">Thalictrum thalictroides</name>
    <name type="common">Rue-anemone</name>
    <name type="synonym">Anemone thalictroides</name>
    <dbReference type="NCBI Taxonomy" id="46969"/>
    <lineage>
        <taxon>Eukaryota</taxon>
        <taxon>Viridiplantae</taxon>
        <taxon>Streptophyta</taxon>
        <taxon>Embryophyta</taxon>
        <taxon>Tracheophyta</taxon>
        <taxon>Spermatophyta</taxon>
        <taxon>Magnoliopsida</taxon>
        <taxon>Ranunculales</taxon>
        <taxon>Ranunculaceae</taxon>
        <taxon>Thalictroideae</taxon>
        <taxon>Thalictrum</taxon>
    </lineage>
</organism>
<evidence type="ECO:0000256" key="2">
    <source>
        <dbReference type="ARBA" id="ARBA00004286"/>
    </source>
</evidence>
<dbReference type="GO" id="GO:0032259">
    <property type="term" value="P:methylation"/>
    <property type="evidence" value="ECO:0007669"/>
    <property type="project" value="UniProtKB-KW"/>
</dbReference>
<feature type="domain" description="AWS" evidence="14">
    <location>
        <begin position="294"/>
        <end position="338"/>
    </location>
</feature>
<evidence type="ECO:0000259" key="14">
    <source>
        <dbReference type="PROSITE" id="PS51215"/>
    </source>
</evidence>
<dbReference type="SMART" id="SM00249">
    <property type="entry name" value="PHD"/>
    <property type="match status" value="1"/>
</dbReference>
<dbReference type="PROSITE" id="PS51578">
    <property type="entry name" value="SAM_MT43_SET2_2"/>
    <property type="match status" value="1"/>
</dbReference>
<dbReference type="AlphaFoldDB" id="A0A7J6XAW1"/>
<evidence type="ECO:0000259" key="12">
    <source>
        <dbReference type="PROSITE" id="PS50280"/>
    </source>
</evidence>
<feature type="domain" description="Post-SET" evidence="13">
    <location>
        <begin position="461"/>
        <end position="477"/>
    </location>
</feature>
<dbReference type="Gene3D" id="2.170.270.10">
    <property type="entry name" value="SET domain"/>
    <property type="match status" value="1"/>
</dbReference>
<dbReference type="GO" id="GO:0042054">
    <property type="term" value="F:histone methyltransferase activity"/>
    <property type="evidence" value="ECO:0007669"/>
    <property type="project" value="InterPro"/>
</dbReference>
<dbReference type="InterPro" id="IPR006560">
    <property type="entry name" value="AWS_dom"/>
</dbReference>
<dbReference type="GO" id="GO:0005694">
    <property type="term" value="C:chromosome"/>
    <property type="evidence" value="ECO:0007669"/>
    <property type="project" value="UniProtKB-SubCell"/>
</dbReference>
<dbReference type="Proteomes" id="UP000554482">
    <property type="component" value="Unassembled WGS sequence"/>
</dbReference>
<name>A0A7J6XAW1_THATH</name>
<evidence type="ECO:0000256" key="10">
    <source>
        <dbReference type="ARBA" id="ARBA00023242"/>
    </source>
</evidence>
<feature type="domain" description="SET" evidence="12">
    <location>
        <begin position="338"/>
        <end position="455"/>
    </location>
</feature>
<evidence type="ECO:0000256" key="7">
    <source>
        <dbReference type="ARBA" id="ARBA00022723"/>
    </source>
</evidence>
<keyword evidence="4 15" id="KW-0489">Methyltransferase</keyword>
<evidence type="ECO:0000256" key="8">
    <source>
        <dbReference type="ARBA" id="ARBA00022771"/>
    </source>
</evidence>
<dbReference type="EMBL" id="JABWDY010003877">
    <property type="protein sequence ID" value="KAF5205580.1"/>
    <property type="molecule type" value="Genomic_DNA"/>
</dbReference>
<dbReference type="GO" id="GO:0005634">
    <property type="term" value="C:nucleus"/>
    <property type="evidence" value="ECO:0007669"/>
    <property type="project" value="UniProtKB-SubCell"/>
</dbReference>
<keyword evidence="7" id="KW-0479">Metal-binding</keyword>
<gene>
    <name evidence="15" type="ORF">FRX31_004831</name>
</gene>
<dbReference type="SUPFAM" id="SSF57903">
    <property type="entry name" value="FYVE/PHD zinc finger"/>
    <property type="match status" value="1"/>
</dbReference>
<evidence type="ECO:0000259" key="13">
    <source>
        <dbReference type="PROSITE" id="PS50868"/>
    </source>
</evidence>
<dbReference type="InterPro" id="IPR011011">
    <property type="entry name" value="Znf_FYVE_PHD"/>
</dbReference>
<evidence type="ECO:0000256" key="9">
    <source>
        <dbReference type="ARBA" id="ARBA00022833"/>
    </source>
</evidence>
<protein>
    <submittedName>
        <fullName evidence="15">Histone-lysine n-methyltransferase ashr3</fullName>
    </submittedName>
</protein>
<evidence type="ECO:0000256" key="4">
    <source>
        <dbReference type="ARBA" id="ARBA00022603"/>
    </source>
</evidence>
<evidence type="ECO:0000256" key="5">
    <source>
        <dbReference type="ARBA" id="ARBA00022679"/>
    </source>
</evidence>
<dbReference type="InterPro" id="IPR046341">
    <property type="entry name" value="SET_dom_sf"/>
</dbReference>
<keyword evidence="10" id="KW-0539">Nucleus</keyword>
<keyword evidence="5 15" id="KW-0808">Transferase</keyword>